<protein>
    <submittedName>
        <fullName evidence="1">Uncharacterized protein</fullName>
    </submittedName>
</protein>
<comment type="caution">
    <text evidence="1">The sequence shown here is derived from an EMBL/GenBank/DDBJ whole genome shotgun (WGS) entry which is preliminary data.</text>
</comment>
<dbReference type="AlphaFoldDB" id="A0AAV9Z849"/>
<gene>
    <name evidence="1" type="ORF">R3P38DRAFT_2668369</name>
</gene>
<accession>A0AAV9Z849</accession>
<reference evidence="1 2" key="1">
    <citation type="journal article" date="2024" name="J Genomics">
        <title>Draft genome sequencing and assembly of Favolaschia claudopus CIRM-BRFM 2984 isolated from oak limbs.</title>
        <authorList>
            <person name="Navarro D."/>
            <person name="Drula E."/>
            <person name="Chaduli D."/>
            <person name="Cazenave R."/>
            <person name="Ahrendt S."/>
            <person name="Wang J."/>
            <person name="Lipzen A."/>
            <person name="Daum C."/>
            <person name="Barry K."/>
            <person name="Grigoriev I.V."/>
            <person name="Favel A."/>
            <person name="Rosso M.N."/>
            <person name="Martin F."/>
        </authorList>
    </citation>
    <scope>NUCLEOTIDE SEQUENCE [LARGE SCALE GENOMIC DNA]</scope>
    <source>
        <strain evidence="1 2">CIRM-BRFM 2984</strain>
    </source>
</reference>
<proteinExistence type="predicted"/>
<keyword evidence="2" id="KW-1185">Reference proteome</keyword>
<dbReference type="Proteomes" id="UP001362999">
    <property type="component" value="Unassembled WGS sequence"/>
</dbReference>
<dbReference type="EMBL" id="JAWWNJ010000184">
    <property type="protein sequence ID" value="KAK6974459.1"/>
    <property type="molecule type" value="Genomic_DNA"/>
</dbReference>
<sequence>MDLSDWQVPDLNIAYSRGEPTGRTLSGKEVYFDIMVNEMGEKVPCIESHSTCQGVKICPYADRDSLLQAHTAASLANIQTRLRNDRENRLQFASPTRDIFCRTAAYLTATRKLGCSRPLDLPTNFSEEEEEQRMLLETYWQQVRRGQRSREGLCEGKLLFFYDSHNRPHVRCQHYDKITNPDHFHDDSLGTAAGTYDLNYIKAVLTDDNDEVARIEEAAFDLGYGPRVECTTVANNCSQRAICPHDHRNDQGQLIQPLMDRLRCSVKFRVIEPLEPYRTECPFVLVISTGPHTHPIPLPTKTPPVVRQQVFKLLDILNDDIADITPRRFLRHPILKAFLAEKFPRIPHPTLSHLHISLANRSRIKAYIKQIKEIHCPFGTAWEAIEHLKKLQDSQLPACEHYIRRMFVLDPDRMERHEEDDEDIATSKTALRVIICMSPEASRRLVQQSRYLQSDIAFQRIVDYLEFELACMDRDANTSLIFCRVFLNRQTAVAHQLVFQAIHELVYADTGRWLRWRHLHAQSLDDYDGMVLQWGADQHRGQAKGLGLFLQSVAASLPPRRDLHEPHRTVQDLSPYEHLHRVFRLCSVHFFRNIKASAVPDEVKLLMRSLLCIEHSDWEGTLAAIEEKGGKTGRDWVKDKHTTHFAFQALCWEKSLIPRDVWMAGDTNTNLIESVHRDVNREGVQCTLLGGLQKGQSFDAMKMRTLQLQETYGVHPTYLTGHISENAFKNLRRRDQAQRRTLLAADQKIETFNRKLQNSYDVLEKARHNLWLKVSTNLARHDITTALNRLTGLIDKAHTAYDKLVLEGKELEGMGTGRVAILKFDAPVVIGNQIQFA</sequence>
<evidence type="ECO:0000313" key="1">
    <source>
        <dbReference type="EMBL" id="KAK6974459.1"/>
    </source>
</evidence>
<organism evidence="1 2">
    <name type="scientific">Favolaschia claudopus</name>
    <dbReference type="NCBI Taxonomy" id="2862362"/>
    <lineage>
        <taxon>Eukaryota</taxon>
        <taxon>Fungi</taxon>
        <taxon>Dikarya</taxon>
        <taxon>Basidiomycota</taxon>
        <taxon>Agaricomycotina</taxon>
        <taxon>Agaricomycetes</taxon>
        <taxon>Agaricomycetidae</taxon>
        <taxon>Agaricales</taxon>
        <taxon>Marasmiineae</taxon>
        <taxon>Mycenaceae</taxon>
        <taxon>Favolaschia</taxon>
    </lineage>
</organism>
<name>A0AAV9Z849_9AGAR</name>
<evidence type="ECO:0000313" key="2">
    <source>
        <dbReference type="Proteomes" id="UP001362999"/>
    </source>
</evidence>